<evidence type="ECO:0000259" key="12">
    <source>
        <dbReference type="PROSITE" id="PS50893"/>
    </source>
</evidence>
<keyword evidence="8" id="KW-0245">EGF-like domain</keyword>
<feature type="transmembrane region" description="Helical" evidence="9">
    <location>
        <begin position="626"/>
        <end position="647"/>
    </location>
</feature>
<proteinExistence type="predicted"/>
<feature type="transmembrane region" description="Helical" evidence="9">
    <location>
        <begin position="770"/>
        <end position="787"/>
    </location>
</feature>
<dbReference type="EMBL" id="OVEO01000015">
    <property type="protein sequence ID" value="SPR00775.1"/>
    <property type="molecule type" value="Genomic_DNA"/>
</dbReference>
<evidence type="ECO:0000256" key="1">
    <source>
        <dbReference type="ARBA" id="ARBA00004141"/>
    </source>
</evidence>
<dbReference type="InterPro" id="IPR050352">
    <property type="entry name" value="ABCG_transporters"/>
</dbReference>
<dbReference type="GO" id="GO:0016887">
    <property type="term" value="F:ATP hydrolysis activity"/>
    <property type="evidence" value="ECO:0007669"/>
    <property type="project" value="InterPro"/>
</dbReference>
<protein>
    <recommendedName>
        <fullName evidence="17">ABC transporter domain-containing protein</fullName>
    </recommendedName>
</protein>
<feature type="transmembrane region" description="Helical" evidence="9">
    <location>
        <begin position="659"/>
        <end position="681"/>
    </location>
</feature>
<feature type="chain" id="PRO_5035990743" description="ABC transporter domain-containing protein" evidence="10">
    <location>
        <begin position="21"/>
        <end position="889"/>
    </location>
</feature>
<sequence>MRGHAGVLVRIALLVASAAACDNALLQCDRGGYVPTGHCHLAAYAGKCSPRVWGTQTRCQCPSGYSGPSCTITDHASLCAPGETYSNELFNDLGPQVLSCQVDQTMMQAQQLRLRDHRLDVRLDMTRGVLSAKLVTRDDGPGSRCTKTFVVLDCDAFNCYELVESRTSSGRTVVCPDRSCRALDPALQKSRGVWTRTYNEFMTNGRPVLYTLGRTSPDSAHLEMPIKFMGRQTTVTVATRCRAGTCFTPNREGIRRHSHDKRQTLKYVAHFTAIVIVAIVSVLAITFAYCRNRRRRSQVVVLGDCDDTTVTAGPGIGLQWEGVAVHDTRWCNRFMALLRGRSPVPTTILHPTSGSILPGQLIAVIGPSGSGRSTFLSALGGSSSCPAGVRLTGSSSRPGDIVRYVRQTDCMTESASVWETLAFALKLRLGAALSRRAVASRVTNVLRELQLEPVALSTIRSLSGGQRRRVAIAVELVADPRVLLIDGVTDGLDSDTAVLVLRALRNRATATRAAVLVAIHQPPAEAADLLDQVILMAHGGHVVFQGALGAALPVDRHIVGSSQPFEALIELLSDPDVAEHAFTPGLEKPVRADEDAATMHRYVNGRCRQIYLLCSRSFHSTVSSHLSAYMWAMLSSAVVFSFVFSGATMDMDGVRLRMGFASCAVLFLALLSLASIDSYVAELKRFWVESRLAGLYTTSSFVISRLIVDVPFRLLPALLFTCVSYSLVGMRIGVGPFLVAALMIALANVVAGSSIFLISAMSRTARSATFIAMLFILFNFVFGNPLLSKANPATFASRLSSLSYFHYAVEALLMNEFIGPATFQLSEGMRVGGEWVLDKFGIPGQVLTWMNVRGAVSTHAAALIVTLIVINVTALCVLKYRRFKSFTKS</sequence>
<evidence type="ECO:0000256" key="10">
    <source>
        <dbReference type="SAM" id="SignalP"/>
    </source>
</evidence>
<dbReference type="InterPro" id="IPR013525">
    <property type="entry name" value="ABC2_TM"/>
</dbReference>
<dbReference type="PROSITE" id="PS00022">
    <property type="entry name" value="EGF_1"/>
    <property type="match status" value="1"/>
</dbReference>
<dbReference type="GO" id="GO:0140359">
    <property type="term" value="F:ABC-type transporter activity"/>
    <property type="evidence" value="ECO:0007669"/>
    <property type="project" value="InterPro"/>
</dbReference>
<dbReference type="PANTHER" id="PTHR48041:SF91">
    <property type="entry name" value="ABC TRANSPORTER G FAMILY MEMBER 28"/>
    <property type="match status" value="1"/>
</dbReference>
<dbReference type="PANTHER" id="PTHR48041">
    <property type="entry name" value="ABC TRANSPORTER G FAMILY MEMBER 28"/>
    <property type="match status" value="1"/>
</dbReference>
<evidence type="ECO:0008006" key="17">
    <source>
        <dbReference type="Google" id="ProtNLM"/>
    </source>
</evidence>
<evidence type="ECO:0000256" key="2">
    <source>
        <dbReference type="ARBA" id="ARBA00022448"/>
    </source>
</evidence>
<keyword evidence="15" id="KW-1185">Reference proteome</keyword>
<dbReference type="InterPro" id="IPR003593">
    <property type="entry name" value="AAA+_ATPase"/>
</dbReference>
<keyword evidence="3 9" id="KW-0812">Transmembrane</keyword>
<organism evidence="13 15">
    <name type="scientific">Plasmodiophora brassicae</name>
    <name type="common">Clubroot disease agent</name>
    <dbReference type="NCBI Taxonomy" id="37360"/>
    <lineage>
        <taxon>Eukaryota</taxon>
        <taxon>Sar</taxon>
        <taxon>Rhizaria</taxon>
        <taxon>Endomyxa</taxon>
        <taxon>Phytomyxea</taxon>
        <taxon>Plasmodiophorida</taxon>
        <taxon>Plasmodiophoridae</taxon>
        <taxon>Plasmodiophora</taxon>
    </lineage>
</organism>
<name>A0A0G4ITL5_PLABS</name>
<evidence type="ECO:0000313" key="16">
    <source>
        <dbReference type="Proteomes" id="UP000290189"/>
    </source>
</evidence>
<evidence type="ECO:0000256" key="3">
    <source>
        <dbReference type="ARBA" id="ARBA00022692"/>
    </source>
</evidence>
<dbReference type="InterPro" id="IPR003439">
    <property type="entry name" value="ABC_transporter-like_ATP-bd"/>
</dbReference>
<dbReference type="OrthoDB" id="66620at2759"/>
<dbReference type="SMART" id="SM00382">
    <property type="entry name" value="AAA"/>
    <property type="match status" value="1"/>
</dbReference>
<keyword evidence="8" id="KW-1015">Disulfide bond</keyword>
<evidence type="ECO:0000313" key="13">
    <source>
        <dbReference type="EMBL" id="CEO98638.1"/>
    </source>
</evidence>
<keyword evidence="10" id="KW-0732">Signal</keyword>
<dbReference type="GO" id="GO:0005524">
    <property type="term" value="F:ATP binding"/>
    <property type="evidence" value="ECO:0007669"/>
    <property type="project" value="UniProtKB-KW"/>
</dbReference>
<comment type="caution">
    <text evidence="8">Lacks conserved residue(s) required for the propagation of feature annotation.</text>
</comment>
<feature type="transmembrane region" description="Helical" evidence="9">
    <location>
        <begin position="734"/>
        <end position="758"/>
    </location>
</feature>
<reference evidence="13 15" key="1">
    <citation type="submission" date="2015-02" db="EMBL/GenBank/DDBJ databases">
        <authorList>
            <person name="Chooi Y.-H."/>
        </authorList>
    </citation>
    <scope>NUCLEOTIDE SEQUENCE [LARGE SCALE GENOMIC DNA]</scope>
    <source>
        <strain evidence="13">E3</strain>
    </source>
</reference>
<evidence type="ECO:0000256" key="5">
    <source>
        <dbReference type="ARBA" id="ARBA00022840"/>
    </source>
</evidence>
<dbReference type="Proteomes" id="UP000290189">
    <property type="component" value="Unassembled WGS sequence"/>
</dbReference>
<evidence type="ECO:0000256" key="4">
    <source>
        <dbReference type="ARBA" id="ARBA00022741"/>
    </source>
</evidence>
<dbReference type="PROSITE" id="PS50893">
    <property type="entry name" value="ABC_TRANSPORTER_2"/>
    <property type="match status" value="1"/>
</dbReference>
<dbReference type="PROSITE" id="PS50026">
    <property type="entry name" value="EGF_3"/>
    <property type="match status" value="1"/>
</dbReference>
<dbReference type="InterPro" id="IPR027417">
    <property type="entry name" value="P-loop_NTPase"/>
</dbReference>
<dbReference type="SUPFAM" id="SSF52540">
    <property type="entry name" value="P-loop containing nucleoside triphosphate hydrolases"/>
    <property type="match status" value="1"/>
</dbReference>
<geneLocation type="mitochondrion" evidence="14"/>
<dbReference type="Pfam" id="PF01061">
    <property type="entry name" value="ABC2_membrane"/>
    <property type="match status" value="1"/>
</dbReference>
<keyword evidence="2" id="KW-0813">Transport</keyword>
<dbReference type="Proteomes" id="UP000039324">
    <property type="component" value="Unassembled WGS sequence"/>
</dbReference>
<gene>
    <name evidence="13" type="ORF">PBRA_006752</name>
    <name evidence="14" type="ORF">PLBR_LOCUS7990</name>
</gene>
<dbReference type="PROSITE" id="PS51257">
    <property type="entry name" value="PROKAR_LIPOPROTEIN"/>
    <property type="match status" value="1"/>
</dbReference>
<feature type="domain" description="EGF-like" evidence="11">
    <location>
        <begin position="24"/>
        <end position="71"/>
    </location>
</feature>
<evidence type="ECO:0000259" key="11">
    <source>
        <dbReference type="PROSITE" id="PS50026"/>
    </source>
</evidence>
<dbReference type="GO" id="GO:0016020">
    <property type="term" value="C:membrane"/>
    <property type="evidence" value="ECO:0007669"/>
    <property type="project" value="UniProtKB-SubCell"/>
</dbReference>
<feature type="transmembrane region" description="Helical" evidence="9">
    <location>
        <begin position="856"/>
        <end position="878"/>
    </location>
</feature>
<keyword evidence="7 9" id="KW-0472">Membrane</keyword>
<evidence type="ECO:0000256" key="6">
    <source>
        <dbReference type="ARBA" id="ARBA00022989"/>
    </source>
</evidence>
<accession>A0A0G4ITL5</accession>
<feature type="disulfide bond" evidence="8">
    <location>
        <begin position="61"/>
        <end position="70"/>
    </location>
</feature>
<evidence type="ECO:0000256" key="9">
    <source>
        <dbReference type="SAM" id="Phobius"/>
    </source>
</evidence>
<dbReference type="PROSITE" id="PS00211">
    <property type="entry name" value="ABC_TRANSPORTER_1"/>
    <property type="match status" value="1"/>
</dbReference>
<reference evidence="14 16" key="2">
    <citation type="submission" date="2018-03" db="EMBL/GenBank/DDBJ databases">
        <authorList>
            <person name="Fogelqvist J."/>
        </authorList>
    </citation>
    <scope>NUCLEOTIDE SEQUENCE [LARGE SCALE GENOMIC DNA]</scope>
</reference>
<evidence type="ECO:0000313" key="15">
    <source>
        <dbReference type="Proteomes" id="UP000039324"/>
    </source>
</evidence>
<dbReference type="Pfam" id="PF00005">
    <property type="entry name" value="ABC_tran"/>
    <property type="match status" value="1"/>
</dbReference>
<feature type="transmembrane region" description="Helical" evidence="9">
    <location>
        <begin position="702"/>
        <end position="728"/>
    </location>
</feature>
<dbReference type="InterPro" id="IPR000742">
    <property type="entry name" value="EGF"/>
</dbReference>
<dbReference type="EMBL" id="CDSF01000086">
    <property type="protein sequence ID" value="CEO98638.1"/>
    <property type="molecule type" value="Genomic_DNA"/>
</dbReference>
<feature type="transmembrane region" description="Helical" evidence="9">
    <location>
        <begin position="267"/>
        <end position="290"/>
    </location>
</feature>
<keyword evidence="14" id="KW-0496">Mitochondrion</keyword>
<evidence type="ECO:0000256" key="7">
    <source>
        <dbReference type="ARBA" id="ARBA00023136"/>
    </source>
</evidence>
<keyword evidence="4" id="KW-0547">Nucleotide-binding</keyword>
<dbReference type="STRING" id="37360.A0A0G4ITL5"/>
<dbReference type="InterPro" id="IPR017871">
    <property type="entry name" value="ABC_transporter-like_CS"/>
</dbReference>
<evidence type="ECO:0000313" key="14">
    <source>
        <dbReference type="EMBL" id="SPR00775.1"/>
    </source>
</evidence>
<dbReference type="PROSITE" id="PS01186">
    <property type="entry name" value="EGF_2"/>
    <property type="match status" value="1"/>
</dbReference>
<feature type="domain" description="ABC transporter" evidence="12">
    <location>
        <begin position="332"/>
        <end position="564"/>
    </location>
</feature>
<keyword evidence="6 9" id="KW-1133">Transmembrane helix</keyword>
<keyword evidence="5" id="KW-0067">ATP-binding</keyword>
<feature type="signal peptide" evidence="10">
    <location>
        <begin position="1"/>
        <end position="20"/>
    </location>
</feature>
<comment type="subcellular location">
    <subcellularLocation>
        <location evidence="1">Membrane</location>
        <topology evidence="1">Multi-pass membrane protein</topology>
    </subcellularLocation>
</comment>
<dbReference type="AlphaFoldDB" id="A0A0G4ITL5"/>
<evidence type="ECO:0000256" key="8">
    <source>
        <dbReference type="PROSITE-ProRule" id="PRU00076"/>
    </source>
</evidence>
<dbReference type="Gene3D" id="3.40.50.300">
    <property type="entry name" value="P-loop containing nucleotide triphosphate hydrolases"/>
    <property type="match status" value="1"/>
</dbReference>